<keyword evidence="3" id="KW-1185">Reference proteome</keyword>
<sequence>MAGPAAVGAAAARRSHRRTGGTLGVGVRARGTCRGLGRHGPARSGARAGAGWKGKGVTAIPALTEFPPRQEVRRIVTESGTSFAAGMRVLPRRRREAIFAVYAFCRIVDDIADGMMAPQDKVEALADWSDEVERIFRRVPRTPVGEELARAVDRYALPRHEFDLILEGMRMDAEGMVAPDPVRLERYVRCVAGAVGLLSMRVFGAWRGDASRRFGLSLARAMQITNILRDVEEDAGLGRLYLPSTVLQSAGVPSDPHLAWSHPALPEARRQLGQVARAQFRRAQSAARGHAWVRILPALMMMGPYDRLLSDMEADWTRPPERRPGWRKAADGITCAARSLAGQ</sequence>
<dbReference type="SFLD" id="SFLDG01212">
    <property type="entry name" value="Phytoene_synthase_like"/>
    <property type="match status" value="1"/>
</dbReference>
<dbReference type="GO" id="GO:0016114">
    <property type="term" value="P:terpenoid biosynthetic process"/>
    <property type="evidence" value="ECO:0007669"/>
    <property type="project" value="UniProtKB-ARBA"/>
</dbReference>
<dbReference type="SFLD" id="SFLDS00005">
    <property type="entry name" value="Isoprenoid_Synthase_Type_I"/>
    <property type="match status" value="1"/>
</dbReference>
<comment type="caution">
    <text evidence="2">The sequence shown here is derived from an EMBL/GenBank/DDBJ whole genome shotgun (WGS) entry which is preliminary data.</text>
</comment>
<accession>A0A5C4MV26</accession>
<dbReference type="SUPFAM" id="SSF48576">
    <property type="entry name" value="Terpenoid synthases"/>
    <property type="match status" value="1"/>
</dbReference>
<dbReference type="GO" id="GO:0004311">
    <property type="term" value="F:geranylgeranyl diphosphate synthase activity"/>
    <property type="evidence" value="ECO:0007669"/>
    <property type="project" value="InterPro"/>
</dbReference>
<dbReference type="EMBL" id="VDFU01000017">
    <property type="protein sequence ID" value="TNC48495.1"/>
    <property type="molecule type" value="Genomic_DNA"/>
</dbReference>
<proteinExistence type="predicted"/>
<evidence type="ECO:0000256" key="1">
    <source>
        <dbReference type="SAM" id="MobiDB-lite"/>
    </source>
</evidence>
<evidence type="ECO:0000313" key="2">
    <source>
        <dbReference type="EMBL" id="TNC48495.1"/>
    </source>
</evidence>
<dbReference type="Gene3D" id="1.10.600.10">
    <property type="entry name" value="Farnesyl Diphosphate Synthase"/>
    <property type="match status" value="1"/>
</dbReference>
<dbReference type="SFLD" id="SFLDG01018">
    <property type="entry name" value="Squalene/Phytoene_Synthase_Lik"/>
    <property type="match status" value="1"/>
</dbReference>
<evidence type="ECO:0000313" key="3">
    <source>
        <dbReference type="Proteomes" id="UP000305887"/>
    </source>
</evidence>
<dbReference type="InterPro" id="IPR044843">
    <property type="entry name" value="Trans_IPPS_bact-type"/>
</dbReference>
<dbReference type="PANTHER" id="PTHR31480">
    <property type="entry name" value="BIFUNCTIONAL LYCOPENE CYCLASE/PHYTOENE SYNTHASE"/>
    <property type="match status" value="1"/>
</dbReference>
<name>A0A5C4MV26_9RHOB</name>
<gene>
    <name evidence="2" type="ORF">FHG66_14170</name>
</gene>
<feature type="region of interest" description="Disordered" evidence="1">
    <location>
        <begin position="1"/>
        <end position="24"/>
    </location>
</feature>
<dbReference type="OrthoDB" id="9807580at2"/>
<dbReference type="InterPro" id="IPR033904">
    <property type="entry name" value="Trans_IPPS_HH"/>
</dbReference>
<reference evidence="2 3" key="1">
    <citation type="submission" date="2019-06" db="EMBL/GenBank/DDBJ databases">
        <title>YIM 131921 draft genome.</title>
        <authorList>
            <person name="Jiang L."/>
        </authorList>
    </citation>
    <scope>NUCLEOTIDE SEQUENCE [LARGE SCALE GENOMIC DNA]</scope>
    <source>
        <strain evidence="2 3">YIM 131921</strain>
    </source>
</reference>
<feature type="compositionally biased region" description="Low complexity" evidence="1">
    <location>
        <begin position="1"/>
        <end position="12"/>
    </location>
</feature>
<dbReference type="Pfam" id="PF00494">
    <property type="entry name" value="SQS_PSY"/>
    <property type="match status" value="1"/>
</dbReference>
<dbReference type="Proteomes" id="UP000305887">
    <property type="component" value="Unassembled WGS sequence"/>
</dbReference>
<dbReference type="AlphaFoldDB" id="A0A5C4MV26"/>
<dbReference type="InterPro" id="IPR008949">
    <property type="entry name" value="Isoprenoid_synthase_dom_sf"/>
</dbReference>
<protein>
    <submittedName>
        <fullName evidence="2">Phytoene synthase</fullName>
    </submittedName>
</protein>
<dbReference type="GO" id="GO:0051996">
    <property type="term" value="F:squalene synthase [NAD(P)H] activity"/>
    <property type="evidence" value="ECO:0007669"/>
    <property type="project" value="InterPro"/>
</dbReference>
<organism evidence="2 3">
    <name type="scientific">Rubellimicrobium rubrum</name>
    <dbReference type="NCBI Taxonomy" id="2585369"/>
    <lineage>
        <taxon>Bacteria</taxon>
        <taxon>Pseudomonadati</taxon>
        <taxon>Pseudomonadota</taxon>
        <taxon>Alphaproteobacteria</taxon>
        <taxon>Rhodobacterales</taxon>
        <taxon>Roseobacteraceae</taxon>
        <taxon>Rubellimicrobium</taxon>
    </lineage>
</organism>
<dbReference type="InterPro" id="IPR002060">
    <property type="entry name" value="Squ/phyt_synthse"/>
</dbReference>
<dbReference type="CDD" id="cd00683">
    <property type="entry name" value="Trans_IPPS_HH"/>
    <property type="match status" value="1"/>
</dbReference>